<evidence type="ECO:0008006" key="4">
    <source>
        <dbReference type="Google" id="ProtNLM"/>
    </source>
</evidence>
<accession>A0A0W0FHZ7</accession>
<comment type="caution">
    <text evidence="2">The sequence shown here is derived from an EMBL/GenBank/DDBJ whole genome shotgun (WGS) entry which is preliminary data.</text>
</comment>
<feature type="region of interest" description="Disordered" evidence="1">
    <location>
        <begin position="1"/>
        <end position="25"/>
    </location>
</feature>
<protein>
    <recommendedName>
        <fullName evidence="4">Reverse transcriptase-rnase h-integrase</fullName>
    </recommendedName>
</protein>
<reference evidence="2 3" key="1">
    <citation type="submission" date="2015-12" db="EMBL/GenBank/DDBJ databases">
        <title>Draft genome sequence of Moniliophthora roreri, the causal agent of frosty pod rot of cacao.</title>
        <authorList>
            <person name="Aime M.C."/>
            <person name="Diaz-Valderrama J.R."/>
            <person name="Kijpornyongpan T."/>
            <person name="Phillips-Mora W."/>
        </authorList>
    </citation>
    <scope>NUCLEOTIDE SEQUENCE [LARGE SCALE GENOMIC DNA]</scope>
    <source>
        <strain evidence="2 3">MCA 2952</strain>
    </source>
</reference>
<evidence type="ECO:0000313" key="3">
    <source>
        <dbReference type="Proteomes" id="UP000054988"/>
    </source>
</evidence>
<dbReference type="Proteomes" id="UP000054988">
    <property type="component" value="Unassembled WGS sequence"/>
</dbReference>
<dbReference type="AlphaFoldDB" id="A0A0W0FHZ7"/>
<gene>
    <name evidence="2" type="ORF">WG66_11663</name>
</gene>
<name>A0A0W0FHZ7_MONRR</name>
<dbReference type="EMBL" id="LATX01001982">
    <property type="protein sequence ID" value="KTB35778.1"/>
    <property type="molecule type" value="Genomic_DNA"/>
</dbReference>
<sequence>MSKEKKPSGSKLKIEPQTEETTIGSTMPVQIVSDNKEIKAALPMLFTGDSFKNNQMKELFLLFYMKDRPELLANEDPTKAPK</sequence>
<evidence type="ECO:0000256" key="1">
    <source>
        <dbReference type="SAM" id="MobiDB-lite"/>
    </source>
</evidence>
<evidence type="ECO:0000313" key="2">
    <source>
        <dbReference type="EMBL" id="KTB35778.1"/>
    </source>
</evidence>
<feature type="compositionally biased region" description="Basic and acidic residues" evidence="1">
    <location>
        <begin position="1"/>
        <end position="16"/>
    </location>
</feature>
<organism evidence="2 3">
    <name type="scientific">Moniliophthora roreri</name>
    <name type="common">Frosty pod rot fungus</name>
    <name type="synonym">Monilia roreri</name>
    <dbReference type="NCBI Taxonomy" id="221103"/>
    <lineage>
        <taxon>Eukaryota</taxon>
        <taxon>Fungi</taxon>
        <taxon>Dikarya</taxon>
        <taxon>Basidiomycota</taxon>
        <taxon>Agaricomycotina</taxon>
        <taxon>Agaricomycetes</taxon>
        <taxon>Agaricomycetidae</taxon>
        <taxon>Agaricales</taxon>
        <taxon>Marasmiineae</taxon>
        <taxon>Marasmiaceae</taxon>
        <taxon>Moniliophthora</taxon>
    </lineage>
</organism>
<proteinExistence type="predicted"/>